<dbReference type="Gene3D" id="3.40.50.150">
    <property type="entry name" value="Vaccinia Virus protein VP39"/>
    <property type="match status" value="1"/>
</dbReference>
<proteinExistence type="inferred from homology"/>
<evidence type="ECO:0000259" key="6">
    <source>
        <dbReference type="Pfam" id="PF01555"/>
    </source>
</evidence>
<dbReference type="InterPro" id="IPR029063">
    <property type="entry name" value="SAM-dependent_MTases_sf"/>
</dbReference>
<organism evidence="7 8">
    <name type="scientific">Fonticella tunisiensis</name>
    <dbReference type="NCBI Taxonomy" id="1096341"/>
    <lineage>
        <taxon>Bacteria</taxon>
        <taxon>Bacillati</taxon>
        <taxon>Bacillota</taxon>
        <taxon>Clostridia</taxon>
        <taxon>Eubacteriales</taxon>
        <taxon>Clostridiaceae</taxon>
        <taxon>Fonticella</taxon>
    </lineage>
</organism>
<dbReference type="GO" id="GO:0008170">
    <property type="term" value="F:N-methyltransferase activity"/>
    <property type="evidence" value="ECO:0007669"/>
    <property type="project" value="InterPro"/>
</dbReference>
<keyword evidence="3 7" id="KW-0808">Transferase</keyword>
<dbReference type="Proteomes" id="UP000295325">
    <property type="component" value="Unassembled WGS sequence"/>
</dbReference>
<gene>
    <name evidence="7" type="ORF">EDD71_102107</name>
</gene>
<dbReference type="SUPFAM" id="SSF53335">
    <property type="entry name" value="S-adenosyl-L-methionine-dependent methyltransferases"/>
    <property type="match status" value="1"/>
</dbReference>
<evidence type="ECO:0000256" key="2">
    <source>
        <dbReference type="ARBA" id="ARBA00022603"/>
    </source>
</evidence>
<evidence type="ECO:0000256" key="1">
    <source>
        <dbReference type="ARBA" id="ARBA00006594"/>
    </source>
</evidence>
<reference evidence="7 8" key="1">
    <citation type="submission" date="2019-03" db="EMBL/GenBank/DDBJ databases">
        <title>Genomic Encyclopedia of Type Strains, Phase IV (KMG-IV): sequencing the most valuable type-strain genomes for metagenomic binning, comparative biology and taxonomic classification.</title>
        <authorList>
            <person name="Goeker M."/>
        </authorList>
    </citation>
    <scope>NUCLEOTIDE SEQUENCE [LARGE SCALE GENOMIC DNA]</scope>
    <source>
        <strain evidence="7 8">DSM 24455</strain>
    </source>
</reference>
<comment type="caution">
    <text evidence="7">The sequence shown here is derived from an EMBL/GenBank/DDBJ whole genome shotgun (WGS) entry which is preliminary data.</text>
</comment>
<dbReference type="Pfam" id="PF01555">
    <property type="entry name" value="N6_N4_Mtase"/>
    <property type="match status" value="1"/>
</dbReference>
<dbReference type="PRINTS" id="PR00506">
    <property type="entry name" value="D21N6MTFRASE"/>
</dbReference>
<dbReference type="AlphaFoldDB" id="A0A4R7KTD2"/>
<dbReference type="OrthoDB" id="9800801at2"/>
<dbReference type="GO" id="GO:0009307">
    <property type="term" value="P:DNA restriction-modification system"/>
    <property type="evidence" value="ECO:0007669"/>
    <property type="project" value="UniProtKB-KW"/>
</dbReference>
<evidence type="ECO:0000256" key="4">
    <source>
        <dbReference type="ARBA" id="ARBA00022691"/>
    </source>
</evidence>
<dbReference type="RefSeq" id="WP_133627004.1">
    <property type="nucleotide sequence ID" value="NZ_SOAZ01000002.1"/>
</dbReference>
<protein>
    <submittedName>
        <fullName evidence="7">Adenine-specific DNA-methyltransferase</fullName>
    </submittedName>
</protein>
<dbReference type="InterPro" id="IPR002052">
    <property type="entry name" value="DNA_methylase_N6_adenine_CS"/>
</dbReference>
<accession>A0A4R7KTD2</accession>
<keyword evidence="2 7" id="KW-0489">Methyltransferase</keyword>
<evidence type="ECO:0000256" key="5">
    <source>
        <dbReference type="ARBA" id="ARBA00022747"/>
    </source>
</evidence>
<name>A0A4R7KTD2_9CLOT</name>
<dbReference type="EMBL" id="SOAZ01000002">
    <property type="protein sequence ID" value="TDT63347.1"/>
    <property type="molecule type" value="Genomic_DNA"/>
</dbReference>
<dbReference type="PROSITE" id="PS00092">
    <property type="entry name" value="N6_MTASE"/>
    <property type="match status" value="1"/>
</dbReference>
<keyword evidence="4" id="KW-0949">S-adenosyl-L-methionine</keyword>
<dbReference type="InterPro" id="IPR002941">
    <property type="entry name" value="DNA_methylase_N4/N6"/>
</dbReference>
<evidence type="ECO:0000313" key="8">
    <source>
        <dbReference type="Proteomes" id="UP000295325"/>
    </source>
</evidence>
<keyword evidence="5" id="KW-0680">Restriction system</keyword>
<evidence type="ECO:0000256" key="3">
    <source>
        <dbReference type="ARBA" id="ARBA00022679"/>
    </source>
</evidence>
<dbReference type="GO" id="GO:0003677">
    <property type="term" value="F:DNA binding"/>
    <property type="evidence" value="ECO:0007669"/>
    <property type="project" value="InterPro"/>
</dbReference>
<dbReference type="InterPro" id="IPR002295">
    <property type="entry name" value="N4/N6-MTase_EcoPI_Mod-like"/>
</dbReference>
<dbReference type="GO" id="GO:0032259">
    <property type="term" value="P:methylation"/>
    <property type="evidence" value="ECO:0007669"/>
    <property type="project" value="UniProtKB-KW"/>
</dbReference>
<dbReference type="PIRSF" id="PIRSF015855">
    <property type="entry name" value="TypeIII_Mtase_mKpnI"/>
    <property type="match status" value="1"/>
</dbReference>
<evidence type="ECO:0000313" key="7">
    <source>
        <dbReference type="EMBL" id="TDT63347.1"/>
    </source>
</evidence>
<keyword evidence="8" id="KW-1185">Reference proteome</keyword>
<feature type="domain" description="DNA methylase N-4/N-6" evidence="6">
    <location>
        <begin position="111"/>
        <end position="423"/>
    </location>
</feature>
<sequence>MQKMDGKSMDLTKENIEALKKLFPEVVTEGKIDFEKLKVILGENIEKSNERYEFTWNGKTAAMKLAQTPSMGTLRPDRESSKNWDSTDNLYIEGDNLEVLKLLQKSYFGKIKMIYIDPPYNTGNDFVYKDDFRDNIKNYKEITKQTTKANPETSGRYHTDWLNMMYPRLKLARNLLTEDGVIFISIDDNEVANLKKICDEIFGEENFIANIIWERSFSPVNLKKHFSINHDYIICYSKNIDLTICNGLKRTDEADNRYRNPDNDSRGPWMSDNLTVGPAIPEKVYEITTPSGRKVLPPNGYCWRLTKERFEEFLADNRIWFGEDGNNVPRIKRFLSEVKEGITPMTIWKYTDVGHSQEAKQKLKDLFDGKAYFDYPKSIELIKRLLVLYSNSDSLILDFFSGSATTAHAVMQLNAEDGGNRKFIMVQLPEPTPENSEAYKAGYKNICEIGKERIRRAGEKIKAETGKEDLDIGFKVFKLDESNIKTWDPDYDNLKATLEDMANNIKEGRTKEDVLFEIILKLGLELNVPIDEIKVNDKVIYNVGKGALIVCLEDDITEDILNEIPKHKSEFMETRVVFKDNAFKKDADKLNAVQNLKQHGILDVRSV</sequence>
<comment type="similarity">
    <text evidence="1">Belongs to the N(4)/N(6)-methyltransferase family.</text>
</comment>